<sequence length="58" mass="6142">MAGTPPPTSTMVVVLIQSDDDHWTGWLKGTGALRSAFRNNPAAVILPPCCPLTFNFAG</sequence>
<accession>A0A736RJC4</accession>
<dbReference type="AlphaFoldDB" id="A0A736RJC4"/>
<organism evidence="1">
    <name type="scientific">Salmonella enterica subsp. houtenae serovar 45:g,z51:-</name>
    <dbReference type="NCBI Taxonomy" id="1967611"/>
    <lineage>
        <taxon>Bacteria</taxon>
        <taxon>Pseudomonadati</taxon>
        <taxon>Pseudomonadota</taxon>
        <taxon>Gammaproteobacteria</taxon>
        <taxon>Enterobacterales</taxon>
        <taxon>Enterobacteriaceae</taxon>
        <taxon>Salmonella</taxon>
    </lineage>
</organism>
<proteinExistence type="predicted"/>
<name>A0A736RJC4_SALHO</name>
<gene>
    <name evidence="1" type="ORF">GNB58_003502</name>
</gene>
<evidence type="ECO:0000313" key="1">
    <source>
        <dbReference type="EMBL" id="HAE7766483.1"/>
    </source>
</evidence>
<reference evidence="1" key="2">
    <citation type="submission" date="2018-07" db="EMBL/GenBank/DDBJ databases">
        <authorList>
            <consortium name="NCBI Pathogen Detection Project"/>
        </authorList>
    </citation>
    <scope>NUCLEOTIDE SEQUENCE</scope>
    <source>
        <strain evidence="1">2584-68</strain>
    </source>
</reference>
<comment type="caution">
    <text evidence="1">The sequence shown here is derived from an EMBL/GenBank/DDBJ whole genome shotgun (WGS) entry which is preliminary data.</text>
</comment>
<protein>
    <submittedName>
        <fullName evidence="1">Uncharacterized protein</fullName>
    </submittedName>
</protein>
<dbReference type="EMBL" id="DAATAH010000046">
    <property type="protein sequence ID" value="HAE7766483.1"/>
    <property type="molecule type" value="Genomic_DNA"/>
</dbReference>
<reference evidence="1" key="1">
    <citation type="journal article" date="2018" name="Genome Biol.">
        <title>SKESA: strategic k-mer extension for scrupulous assemblies.</title>
        <authorList>
            <person name="Souvorov A."/>
            <person name="Agarwala R."/>
            <person name="Lipman D.J."/>
        </authorList>
    </citation>
    <scope>NUCLEOTIDE SEQUENCE</scope>
    <source>
        <strain evidence="1">2584-68</strain>
    </source>
</reference>